<sequence length="253" mass="29267">MHLRLISSARRPRRCQVHSILVGSAIGRPPRIDAKDKIYHAMNRGNGRLTIFADDADFLAFEAVLERAAARFPQVEILAYCLMPNHWHLVLRPREDGVLSRFMAWLTLTHTKRWHMHQETSGEGHLYQGRFRSFIVQPGEHFVKVCRYVERNALRAGLVAKAEHWRWGSLWRWHGGTLDQTRLLSGWPEPPGRRPPGWVERVNRPQSPKELEVIRLSIARGRPLGDPAWRDVTIKQYGLESTMRSRGGQRKVG</sequence>
<accession>I0IIU2</accession>
<dbReference type="PANTHER" id="PTHR34322">
    <property type="entry name" value="TRANSPOSASE, Y1_TNP DOMAIN-CONTAINING"/>
    <property type="match status" value="1"/>
</dbReference>
<organism evidence="2 3">
    <name type="scientific">Phycisphaera mikurensis (strain NBRC 102666 / KCTC 22515 / FYK2301M01)</name>
    <dbReference type="NCBI Taxonomy" id="1142394"/>
    <lineage>
        <taxon>Bacteria</taxon>
        <taxon>Pseudomonadati</taxon>
        <taxon>Planctomycetota</taxon>
        <taxon>Phycisphaerae</taxon>
        <taxon>Phycisphaerales</taxon>
        <taxon>Phycisphaeraceae</taxon>
        <taxon>Phycisphaera</taxon>
    </lineage>
</organism>
<dbReference type="GO" id="GO:0003677">
    <property type="term" value="F:DNA binding"/>
    <property type="evidence" value="ECO:0007669"/>
    <property type="project" value="InterPro"/>
</dbReference>
<feature type="domain" description="Transposase IS200-like" evidence="1">
    <location>
        <begin position="34"/>
        <end position="152"/>
    </location>
</feature>
<dbReference type="EMBL" id="AP012338">
    <property type="protein sequence ID" value="BAM05180.1"/>
    <property type="molecule type" value="Genomic_DNA"/>
</dbReference>
<dbReference type="Pfam" id="PF01797">
    <property type="entry name" value="Y1_Tnp"/>
    <property type="match status" value="1"/>
</dbReference>
<dbReference type="InterPro" id="IPR002686">
    <property type="entry name" value="Transposase_17"/>
</dbReference>
<name>I0IIU2_PHYMF</name>
<evidence type="ECO:0000259" key="1">
    <source>
        <dbReference type="SMART" id="SM01321"/>
    </source>
</evidence>
<dbReference type="eggNOG" id="COG1943">
    <property type="taxonomic scope" value="Bacteria"/>
</dbReference>
<dbReference type="Proteomes" id="UP000007881">
    <property type="component" value="Chromosome"/>
</dbReference>
<dbReference type="PANTHER" id="PTHR34322:SF2">
    <property type="entry name" value="TRANSPOSASE IS200-LIKE DOMAIN-CONTAINING PROTEIN"/>
    <property type="match status" value="1"/>
</dbReference>
<dbReference type="KEGG" id="phm:PSMK_30210"/>
<dbReference type="SUPFAM" id="SSF143422">
    <property type="entry name" value="Transposase IS200-like"/>
    <property type="match status" value="1"/>
</dbReference>
<keyword evidence="3" id="KW-1185">Reference proteome</keyword>
<evidence type="ECO:0000313" key="2">
    <source>
        <dbReference type="EMBL" id="BAM05180.1"/>
    </source>
</evidence>
<reference evidence="2 3" key="1">
    <citation type="submission" date="2012-02" db="EMBL/GenBank/DDBJ databases">
        <title>Complete genome sequence of Phycisphaera mikurensis NBRC 102666.</title>
        <authorList>
            <person name="Ankai A."/>
            <person name="Hosoyama A."/>
            <person name="Terui Y."/>
            <person name="Sekine M."/>
            <person name="Fukai R."/>
            <person name="Kato Y."/>
            <person name="Nakamura S."/>
            <person name="Yamada-Narita S."/>
            <person name="Kawakoshi A."/>
            <person name="Fukunaga Y."/>
            <person name="Yamazaki S."/>
            <person name="Fujita N."/>
        </authorList>
    </citation>
    <scope>NUCLEOTIDE SEQUENCE [LARGE SCALE GENOMIC DNA]</scope>
    <source>
        <strain evidence="3">NBRC 102666 / KCTC 22515 / FYK2301M01</strain>
    </source>
</reference>
<dbReference type="InterPro" id="IPR036515">
    <property type="entry name" value="Transposase_17_sf"/>
</dbReference>
<dbReference type="HOGENOM" id="CLU_068226_1_2_0"/>
<dbReference type="AlphaFoldDB" id="I0IIU2"/>
<dbReference type="SMART" id="SM01321">
    <property type="entry name" value="Y1_Tnp"/>
    <property type="match status" value="1"/>
</dbReference>
<dbReference type="STRING" id="1142394.PSMK_30210"/>
<proteinExistence type="predicted"/>
<dbReference type="Gene3D" id="3.30.70.1290">
    <property type="entry name" value="Transposase IS200-like"/>
    <property type="match status" value="1"/>
</dbReference>
<protein>
    <submittedName>
        <fullName evidence="2">Putative transposase for insertion sequence element</fullName>
    </submittedName>
</protein>
<evidence type="ECO:0000313" key="3">
    <source>
        <dbReference type="Proteomes" id="UP000007881"/>
    </source>
</evidence>
<dbReference type="PATRIC" id="fig|1142394.8.peg.3125"/>
<gene>
    <name evidence="2" type="ordered locus">PSMK_30210</name>
</gene>
<dbReference type="GO" id="GO:0004803">
    <property type="term" value="F:transposase activity"/>
    <property type="evidence" value="ECO:0007669"/>
    <property type="project" value="InterPro"/>
</dbReference>
<dbReference type="GO" id="GO:0006313">
    <property type="term" value="P:DNA transposition"/>
    <property type="evidence" value="ECO:0007669"/>
    <property type="project" value="InterPro"/>
</dbReference>